<proteinExistence type="predicted"/>
<feature type="transmembrane region" description="Helical" evidence="1">
    <location>
        <begin position="44"/>
        <end position="62"/>
    </location>
</feature>
<gene>
    <name evidence="2" type="ORF">B0I28_106324</name>
</gene>
<feature type="transmembrane region" description="Helical" evidence="1">
    <location>
        <begin position="7"/>
        <end position="24"/>
    </location>
</feature>
<dbReference type="RefSeq" id="WP_106365076.1">
    <property type="nucleotide sequence ID" value="NZ_PVTJ01000006.1"/>
</dbReference>
<dbReference type="Proteomes" id="UP000238176">
    <property type="component" value="Unassembled WGS sequence"/>
</dbReference>
<organism evidence="2 3">
    <name type="scientific">Glycomyces artemisiae</name>
    <dbReference type="NCBI Taxonomy" id="1076443"/>
    <lineage>
        <taxon>Bacteria</taxon>
        <taxon>Bacillati</taxon>
        <taxon>Actinomycetota</taxon>
        <taxon>Actinomycetes</taxon>
        <taxon>Glycomycetales</taxon>
        <taxon>Glycomycetaceae</taxon>
        <taxon>Glycomyces</taxon>
    </lineage>
</organism>
<keyword evidence="1" id="KW-1133">Transmembrane helix</keyword>
<reference evidence="2 3" key="1">
    <citation type="submission" date="2018-03" db="EMBL/GenBank/DDBJ databases">
        <title>Genomic Encyclopedia of Type Strains, Phase III (KMG-III): the genomes of soil and plant-associated and newly described type strains.</title>
        <authorList>
            <person name="Whitman W."/>
        </authorList>
    </citation>
    <scope>NUCLEOTIDE SEQUENCE [LARGE SCALE GENOMIC DNA]</scope>
    <source>
        <strain evidence="2 3">CGMCC 4.7067</strain>
    </source>
</reference>
<evidence type="ECO:0000313" key="2">
    <source>
        <dbReference type="EMBL" id="PRY57901.1"/>
    </source>
</evidence>
<sequence>MTPWKIFAVWFAAVAVGTMLVALPDSDGPVVRISDMHGPGPLDLAGIGLIAVGSVVLWAWLIRRARPITARLGGAGTAWLAAVFAASLAVVAWSVLTDSGWWWAVGAGAATAVQLIALGASGDRVGV</sequence>
<protein>
    <submittedName>
        <fullName evidence="2">Uncharacterized protein</fullName>
    </submittedName>
</protein>
<keyword evidence="1" id="KW-0812">Transmembrane</keyword>
<evidence type="ECO:0000256" key="1">
    <source>
        <dbReference type="SAM" id="Phobius"/>
    </source>
</evidence>
<dbReference type="AlphaFoldDB" id="A0A2T0UIX6"/>
<dbReference type="OrthoDB" id="9803913at2"/>
<comment type="caution">
    <text evidence="2">The sequence shown here is derived from an EMBL/GenBank/DDBJ whole genome shotgun (WGS) entry which is preliminary data.</text>
</comment>
<dbReference type="EMBL" id="PVTJ01000006">
    <property type="protein sequence ID" value="PRY57901.1"/>
    <property type="molecule type" value="Genomic_DNA"/>
</dbReference>
<evidence type="ECO:0000313" key="3">
    <source>
        <dbReference type="Proteomes" id="UP000238176"/>
    </source>
</evidence>
<feature type="transmembrane region" description="Helical" evidence="1">
    <location>
        <begin position="101"/>
        <end position="120"/>
    </location>
</feature>
<keyword evidence="1" id="KW-0472">Membrane</keyword>
<feature type="transmembrane region" description="Helical" evidence="1">
    <location>
        <begin position="74"/>
        <end position="95"/>
    </location>
</feature>
<keyword evidence="3" id="KW-1185">Reference proteome</keyword>
<accession>A0A2T0UIX6</accession>
<name>A0A2T0UIX6_9ACTN</name>